<gene>
    <name evidence="2" type="ORF">AGOR_G00034610</name>
</gene>
<organism evidence="2 3">
    <name type="scientific">Albula goreensis</name>
    <dbReference type="NCBI Taxonomy" id="1534307"/>
    <lineage>
        <taxon>Eukaryota</taxon>
        <taxon>Metazoa</taxon>
        <taxon>Chordata</taxon>
        <taxon>Craniata</taxon>
        <taxon>Vertebrata</taxon>
        <taxon>Euteleostomi</taxon>
        <taxon>Actinopterygii</taxon>
        <taxon>Neopterygii</taxon>
        <taxon>Teleostei</taxon>
        <taxon>Albuliformes</taxon>
        <taxon>Albulidae</taxon>
        <taxon>Albula</taxon>
    </lineage>
</organism>
<comment type="caution">
    <text evidence="2">The sequence shown here is derived from an EMBL/GenBank/DDBJ whole genome shotgun (WGS) entry which is preliminary data.</text>
</comment>
<evidence type="ECO:0000313" key="2">
    <source>
        <dbReference type="EMBL" id="KAI1901455.1"/>
    </source>
</evidence>
<feature type="region of interest" description="Disordered" evidence="1">
    <location>
        <begin position="20"/>
        <end position="47"/>
    </location>
</feature>
<feature type="compositionally biased region" description="Polar residues" evidence="1">
    <location>
        <begin position="97"/>
        <end position="106"/>
    </location>
</feature>
<dbReference type="Proteomes" id="UP000829720">
    <property type="component" value="Unassembled WGS sequence"/>
</dbReference>
<sequence length="106" mass="12221">MTTRYIPTRHTHSLLKDPQDVLTHSDENYTSTSTEQRTRTLADGSKQDGGRWRLLFLCHFLSCPNTVEAKTIAPQQYMRYNIQHGPPLPKTDKTQRSHTLLQTSHS</sequence>
<protein>
    <submittedName>
        <fullName evidence="2">Uncharacterized protein</fullName>
    </submittedName>
</protein>
<evidence type="ECO:0000313" key="3">
    <source>
        <dbReference type="Proteomes" id="UP000829720"/>
    </source>
</evidence>
<reference evidence="2" key="1">
    <citation type="submission" date="2021-01" db="EMBL/GenBank/DDBJ databases">
        <authorList>
            <person name="Zahm M."/>
            <person name="Roques C."/>
            <person name="Cabau C."/>
            <person name="Klopp C."/>
            <person name="Donnadieu C."/>
            <person name="Jouanno E."/>
            <person name="Lampietro C."/>
            <person name="Louis A."/>
            <person name="Herpin A."/>
            <person name="Echchiki A."/>
            <person name="Berthelot C."/>
            <person name="Parey E."/>
            <person name="Roest-Crollius H."/>
            <person name="Braasch I."/>
            <person name="Postlethwait J."/>
            <person name="Bobe J."/>
            <person name="Montfort J."/>
            <person name="Bouchez O."/>
            <person name="Begum T."/>
            <person name="Mejri S."/>
            <person name="Adams A."/>
            <person name="Chen W.-J."/>
            <person name="Guiguen Y."/>
        </authorList>
    </citation>
    <scope>NUCLEOTIDE SEQUENCE</scope>
    <source>
        <tissue evidence="2">Blood</tissue>
    </source>
</reference>
<feature type="compositionally biased region" description="Basic and acidic residues" evidence="1">
    <location>
        <begin position="36"/>
        <end position="47"/>
    </location>
</feature>
<keyword evidence="3" id="KW-1185">Reference proteome</keyword>
<dbReference type="EMBL" id="JAERUA010000003">
    <property type="protein sequence ID" value="KAI1901455.1"/>
    <property type="molecule type" value="Genomic_DNA"/>
</dbReference>
<name>A0A8T3E492_9TELE</name>
<dbReference type="AlphaFoldDB" id="A0A8T3E492"/>
<evidence type="ECO:0000256" key="1">
    <source>
        <dbReference type="SAM" id="MobiDB-lite"/>
    </source>
</evidence>
<feature type="region of interest" description="Disordered" evidence="1">
    <location>
        <begin position="80"/>
        <end position="106"/>
    </location>
</feature>
<accession>A0A8T3E492</accession>
<proteinExistence type="predicted"/>